<name>A0AAN7AZY5_9PEZI</name>
<feature type="non-terminal residue" evidence="1">
    <location>
        <position position="1"/>
    </location>
</feature>
<reference evidence="1" key="2">
    <citation type="submission" date="2023-05" db="EMBL/GenBank/DDBJ databases">
        <authorList>
            <consortium name="Lawrence Berkeley National Laboratory"/>
            <person name="Steindorff A."/>
            <person name="Hensen N."/>
            <person name="Bonometti L."/>
            <person name="Westerberg I."/>
            <person name="Brannstrom I.O."/>
            <person name="Guillou S."/>
            <person name="Cros-Aarteil S."/>
            <person name="Calhoun S."/>
            <person name="Haridas S."/>
            <person name="Kuo A."/>
            <person name="Mondo S."/>
            <person name="Pangilinan J."/>
            <person name="Riley R."/>
            <person name="Labutti K."/>
            <person name="Andreopoulos B."/>
            <person name="Lipzen A."/>
            <person name="Chen C."/>
            <person name="Yanf M."/>
            <person name="Daum C."/>
            <person name="Ng V."/>
            <person name="Clum A."/>
            <person name="Ohm R."/>
            <person name="Martin F."/>
            <person name="Silar P."/>
            <person name="Natvig D."/>
            <person name="Lalanne C."/>
            <person name="Gautier V."/>
            <person name="Ament-Velasquez S.L."/>
            <person name="Kruys A."/>
            <person name="Hutchinson M.I."/>
            <person name="Powell A.J."/>
            <person name="Barry K."/>
            <person name="Miller A.N."/>
            <person name="Grigoriev I.V."/>
            <person name="Debuchy R."/>
            <person name="Gladieux P."/>
            <person name="Thoren M.H."/>
            <person name="Johannesson H."/>
        </authorList>
    </citation>
    <scope>NUCLEOTIDE SEQUENCE</scope>
    <source>
        <strain evidence="1">PSN293</strain>
    </source>
</reference>
<feature type="non-terminal residue" evidence="1">
    <location>
        <position position="224"/>
    </location>
</feature>
<comment type="caution">
    <text evidence="1">The sequence shown here is derived from an EMBL/GenBank/DDBJ whole genome shotgun (WGS) entry which is preliminary data.</text>
</comment>
<sequence>PSPTAAALLSTGCSDNYKGNHLLSSNRSANIADKDNCSFFITGLPPGIDTRILLAHVRDVGRIFASYINPINPVLGHLTSAAKLVFFEKTAAQHFWERHRDLPLMVCKKAAKVVRNRIRVAEPDWPRSYTRVVVISGPAKIVELGVLMKIFEAHFVFHVDTIIEDPLELPDVDVEQGWRLPEGWRTIEIRFGSWRSQAQTSFQVLGNHPDYRGVRIRYGRDPCD</sequence>
<gene>
    <name evidence="1" type="ORF">QBC37DRAFT_241721</name>
</gene>
<keyword evidence="2" id="KW-1185">Reference proteome</keyword>
<dbReference type="AlphaFoldDB" id="A0AAN7AZY5"/>
<evidence type="ECO:0000313" key="2">
    <source>
        <dbReference type="Proteomes" id="UP001301769"/>
    </source>
</evidence>
<dbReference type="Proteomes" id="UP001301769">
    <property type="component" value="Unassembled WGS sequence"/>
</dbReference>
<reference evidence="1" key="1">
    <citation type="journal article" date="2023" name="Mol. Phylogenet. Evol.">
        <title>Genome-scale phylogeny and comparative genomics of the fungal order Sordariales.</title>
        <authorList>
            <person name="Hensen N."/>
            <person name="Bonometti L."/>
            <person name="Westerberg I."/>
            <person name="Brannstrom I.O."/>
            <person name="Guillou S."/>
            <person name="Cros-Aarteil S."/>
            <person name="Calhoun S."/>
            <person name="Haridas S."/>
            <person name="Kuo A."/>
            <person name="Mondo S."/>
            <person name="Pangilinan J."/>
            <person name="Riley R."/>
            <person name="LaButti K."/>
            <person name="Andreopoulos B."/>
            <person name="Lipzen A."/>
            <person name="Chen C."/>
            <person name="Yan M."/>
            <person name="Daum C."/>
            <person name="Ng V."/>
            <person name="Clum A."/>
            <person name="Steindorff A."/>
            <person name="Ohm R.A."/>
            <person name="Martin F."/>
            <person name="Silar P."/>
            <person name="Natvig D.O."/>
            <person name="Lalanne C."/>
            <person name="Gautier V."/>
            <person name="Ament-Velasquez S.L."/>
            <person name="Kruys A."/>
            <person name="Hutchinson M.I."/>
            <person name="Powell A.J."/>
            <person name="Barry K."/>
            <person name="Miller A.N."/>
            <person name="Grigoriev I.V."/>
            <person name="Debuchy R."/>
            <person name="Gladieux P."/>
            <person name="Hiltunen Thoren M."/>
            <person name="Johannesson H."/>
        </authorList>
    </citation>
    <scope>NUCLEOTIDE SEQUENCE</scope>
    <source>
        <strain evidence="1">PSN293</strain>
    </source>
</reference>
<proteinExistence type="predicted"/>
<dbReference type="EMBL" id="MU858284">
    <property type="protein sequence ID" value="KAK4207621.1"/>
    <property type="molecule type" value="Genomic_DNA"/>
</dbReference>
<protein>
    <submittedName>
        <fullName evidence="1">Uncharacterized protein</fullName>
    </submittedName>
</protein>
<accession>A0AAN7AZY5</accession>
<organism evidence="1 2">
    <name type="scientific">Rhypophila decipiens</name>
    <dbReference type="NCBI Taxonomy" id="261697"/>
    <lineage>
        <taxon>Eukaryota</taxon>
        <taxon>Fungi</taxon>
        <taxon>Dikarya</taxon>
        <taxon>Ascomycota</taxon>
        <taxon>Pezizomycotina</taxon>
        <taxon>Sordariomycetes</taxon>
        <taxon>Sordariomycetidae</taxon>
        <taxon>Sordariales</taxon>
        <taxon>Naviculisporaceae</taxon>
        <taxon>Rhypophila</taxon>
    </lineage>
</organism>
<evidence type="ECO:0000313" key="1">
    <source>
        <dbReference type="EMBL" id="KAK4207621.1"/>
    </source>
</evidence>